<feature type="region of interest" description="Disordered" evidence="8">
    <location>
        <begin position="455"/>
        <end position="479"/>
    </location>
</feature>
<evidence type="ECO:0000256" key="5">
    <source>
        <dbReference type="ARBA" id="ARBA00023175"/>
    </source>
</evidence>
<protein>
    <recommendedName>
        <fullName evidence="7">Kinesin-like protein</fullName>
    </recommendedName>
</protein>
<accession>A0A1J4KC91</accession>
<proteinExistence type="inferred from homology"/>
<dbReference type="EMBL" id="MLAK01000705">
    <property type="protein sequence ID" value="OHT07077.1"/>
    <property type="molecule type" value="Genomic_DNA"/>
</dbReference>
<dbReference type="Pfam" id="PF23735">
    <property type="entry name" value="KIF9"/>
    <property type="match status" value="1"/>
</dbReference>
<keyword evidence="2 6" id="KW-0547">Nucleotide-binding</keyword>
<dbReference type="GO" id="GO:0005874">
    <property type="term" value="C:microtubule"/>
    <property type="evidence" value="ECO:0007669"/>
    <property type="project" value="UniProtKB-KW"/>
</dbReference>
<sequence length="755" mass="85932">MAKTMNIQVVARVRACFEPSEDYQGFHINEIGDNGIRIEVKPGQKFGWITNPKPHYEFGFSKLYWKDSKQEQIFQNVAMPIITHALDGFNATLFAYGQTGSGKTYTLSGGDTYDERGIIPRSISYLFQKIRQDTSFTYTVFVSYIEIYNNIAYDLLSSGEEQRDRSLDKLKKVQIIDDVNNGGSVLLMHEDRDQNSAKKSNPYHKCADDEEAFMFLFLGETNRAIAATQSNDVSSRSHCILTLTIECRDLSSGQLRTSKLNFVDLAGSERVENLGEEQSRIREAKYINQSLYFLHQVIEKLKVGSDFVPYRDSKMTLYLKDSLGGNCMTTMIATLSSKTSHIHETISTCNFAMTVMTIKNSAKMNISTDPQVLIKRLREEINRLKHELAVARGEENEEAITPEEAERLKKYVRDFMSGQNEMPSLSKKRIEYCWEYVRTHGFSDKQAAAQLVEIDDDDPNKSGTKVESAQNSPQKLMSDPELRKAASKLARKLQRREAEISVLVGMLNQSKNRLNAYVQTNIDEDDTAQEEIQPPPSKEEKEEAWRKFRQNHPKYSAIIANQKTYEDKIKSAKTIGAQAKALKARVEESKARLSQRLNEVEGKDYESDPVLIELRSSILSDTNQYTKMVNDLQSLKAEVTTIQTLIKQLKKQIQGDFIDFWMGHIKPSQRKAETSVQFQIPQQGNIQQQHHHQSRQQAAVAPAPAPPMQVPSGRRTPIESTGDEQADEAILQFEKQKADFLQKAEAARRSRSQNH</sequence>
<evidence type="ECO:0000259" key="9">
    <source>
        <dbReference type="PROSITE" id="PS50067"/>
    </source>
</evidence>
<keyword evidence="4" id="KW-0175">Coiled coil</keyword>
<evidence type="ECO:0000256" key="6">
    <source>
        <dbReference type="PROSITE-ProRule" id="PRU00283"/>
    </source>
</evidence>
<evidence type="ECO:0000313" key="11">
    <source>
        <dbReference type="Proteomes" id="UP000179807"/>
    </source>
</evidence>
<evidence type="ECO:0000313" key="10">
    <source>
        <dbReference type="EMBL" id="OHT07077.1"/>
    </source>
</evidence>
<dbReference type="InterPro" id="IPR027417">
    <property type="entry name" value="P-loop_NTPase"/>
</dbReference>
<dbReference type="SMART" id="SM00129">
    <property type="entry name" value="KISc"/>
    <property type="match status" value="1"/>
</dbReference>
<dbReference type="InterPro" id="IPR056524">
    <property type="entry name" value="KIF6/9_C"/>
</dbReference>
<dbReference type="InterPro" id="IPR019821">
    <property type="entry name" value="Kinesin_motor_CS"/>
</dbReference>
<evidence type="ECO:0000256" key="7">
    <source>
        <dbReference type="RuleBase" id="RU000394"/>
    </source>
</evidence>
<dbReference type="Proteomes" id="UP000179807">
    <property type="component" value="Unassembled WGS sequence"/>
</dbReference>
<dbReference type="RefSeq" id="XP_068360213.1">
    <property type="nucleotide sequence ID" value="XM_068492400.1"/>
</dbReference>
<gene>
    <name evidence="10" type="primary">KIF6</name>
    <name evidence="10" type="ORF">TRFO_05273</name>
</gene>
<dbReference type="Pfam" id="PF00225">
    <property type="entry name" value="Kinesin"/>
    <property type="match status" value="1"/>
</dbReference>
<dbReference type="GO" id="GO:0005524">
    <property type="term" value="F:ATP binding"/>
    <property type="evidence" value="ECO:0007669"/>
    <property type="project" value="UniProtKB-UniRule"/>
</dbReference>
<dbReference type="CDD" id="cd00106">
    <property type="entry name" value="KISc"/>
    <property type="match status" value="1"/>
</dbReference>
<dbReference type="GO" id="GO:0007018">
    <property type="term" value="P:microtubule-based movement"/>
    <property type="evidence" value="ECO:0007669"/>
    <property type="project" value="InterPro"/>
</dbReference>
<dbReference type="VEuPathDB" id="TrichDB:TRFO_05273"/>
<reference evidence="10" key="1">
    <citation type="submission" date="2016-10" db="EMBL/GenBank/DDBJ databases">
        <authorList>
            <person name="Benchimol M."/>
            <person name="Almeida L.G."/>
            <person name="Vasconcelos A.T."/>
            <person name="Perreira-Neves A."/>
            <person name="Rosa I.A."/>
            <person name="Tasca T."/>
            <person name="Bogo M.R."/>
            <person name="de Souza W."/>
        </authorList>
    </citation>
    <scope>NUCLEOTIDE SEQUENCE [LARGE SCALE GENOMIC DNA]</scope>
    <source>
        <strain evidence="10">K</strain>
    </source>
</reference>
<dbReference type="PROSITE" id="PS50067">
    <property type="entry name" value="KINESIN_MOTOR_2"/>
    <property type="match status" value="1"/>
</dbReference>
<organism evidence="10 11">
    <name type="scientific">Tritrichomonas foetus</name>
    <dbReference type="NCBI Taxonomy" id="1144522"/>
    <lineage>
        <taxon>Eukaryota</taxon>
        <taxon>Metamonada</taxon>
        <taxon>Parabasalia</taxon>
        <taxon>Tritrichomonadida</taxon>
        <taxon>Tritrichomonadidae</taxon>
        <taxon>Tritrichomonas</taxon>
    </lineage>
</organism>
<feature type="compositionally biased region" description="Polar residues" evidence="8">
    <location>
        <begin position="461"/>
        <end position="475"/>
    </location>
</feature>
<dbReference type="PANTHER" id="PTHR47968">
    <property type="entry name" value="CENTROMERE PROTEIN E"/>
    <property type="match status" value="1"/>
</dbReference>
<dbReference type="PROSITE" id="PS00411">
    <property type="entry name" value="KINESIN_MOTOR_1"/>
    <property type="match status" value="1"/>
</dbReference>
<dbReference type="Gene3D" id="3.40.850.10">
    <property type="entry name" value="Kinesin motor domain"/>
    <property type="match status" value="1"/>
</dbReference>
<dbReference type="SUPFAM" id="SSF52540">
    <property type="entry name" value="P-loop containing nucleoside triphosphate hydrolases"/>
    <property type="match status" value="1"/>
</dbReference>
<dbReference type="InterPro" id="IPR036961">
    <property type="entry name" value="Kinesin_motor_dom_sf"/>
</dbReference>
<keyword evidence="1 7" id="KW-0493">Microtubule</keyword>
<dbReference type="PRINTS" id="PR00380">
    <property type="entry name" value="KINESINHEAVY"/>
</dbReference>
<feature type="domain" description="Kinesin motor" evidence="9">
    <location>
        <begin position="6"/>
        <end position="358"/>
    </location>
</feature>
<dbReference type="GO" id="GO:0008017">
    <property type="term" value="F:microtubule binding"/>
    <property type="evidence" value="ECO:0007669"/>
    <property type="project" value="InterPro"/>
</dbReference>
<keyword evidence="5 6" id="KW-0505">Motor protein</keyword>
<comment type="similarity">
    <text evidence="6 7">Belongs to the TRAFAC class myosin-kinesin ATPase superfamily. Kinesin family.</text>
</comment>
<evidence type="ECO:0000256" key="1">
    <source>
        <dbReference type="ARBA" id="ARBA00022701"/>
    </source>
</evidence>
<dbReference type="OrthoDB" id="3176171at2759"/>
<name>A0A1J4KC91_9EUKA</name>
<dbReference type="GO" id="GO:0003777">
    <property type="term" value="F:microtubule motor activity"/>
    <property type="evidence" value="ECO:0007669"/>
    <property type="project" value="InterPro"/>
</dbReference>
<comment type="caution">
    <text evidence="10">The sequence shown here is derived from an EMBL/GenBank/DDBJ whole genome shotgun (WGS) entry which is preliminary data.</text>
</comment>
<dbReference type="InterPro" id="IPR027640">
    <property type="entry name" value="Kinesin-like_fam"/>
</dbReference>
<feature type="binding site" evidence="6">
    <location>
        <begin position="97"/>
        <end position="104"/>
    </location>
    <ligand>
        <name>ATP</name>
        <dbReference type="ChEBI" id="CHEBI:30616"/>
    </ligand>
</feature>
<dbReference type="GeneID" id="94827104"/>
<evidence type="ECO:0000256" key="8">
    <source>
        <dbReference type="SAM" id="MobiDB-lite"/>
    </source>
</evidence>
<dbReference type="AlphaFoldDB" id="A0A1J4KC91"/>
<dbReference type="PANTHER" id="PTHR47968:SF36">
    <property type="entry name" value="KINESIN HEAVY CHAIN ISOFORM X1"/>
    <property type="match status" value="1"/>
</dbReference>
<evidence type="ECO:0000256" key="4">
    <source>
        <dbReference type="ARBA" id="ARBA00023054"/>
    </source>
</evidence>
<feature type="region of interest" description="Disordered" evidence="8">
    <location>
        <begin position="682"/>
        <end position="727"/>
    </location>
</feature>
<evidence type="ECO:0000256" key="3">
    <source>
        <dbReference type="ARBA" id="ARBA00022840"/>
    </source>
</evidence>
<keyword evidence="11" id="KW-1185">Reference proteome</keyword>
<evidence type="ECO:0000256" key="2">
    <source>
        <dbReference type="ARBA" id="ARBA00022741"/>
    </source>
</evidence>
<dbReference type="InterPro" id="IPR001752">
    <property type="entry name" value="Kinesin_motor_dom"/>
</dbReference>
<keyword evidence="3 6" id="KW-0067">ATP-binding</keyword>